<proteinExistence type="predicted"/>
<evidence type="ECO:0000256" key="1">
    <source>
        <dbReference type="SAM" id="SignalP"/>
    </source>
</evidence>
<evidence type="ECO:0000313" key="3">
    <source>
        <dbReference type="Proteomes" id="UP000198481"/>
    </source>
</evidence>
<reference evidence="2 3" key="1">
    <citation type="submission" date="2016-10" db="EMBL/GenBank/DDBJ databases">
        <authorList>
            <person name="de Groot N.N."/>
        </authorList>
    </citation>
    <scope>NUCLEOTIDE SEQUENCE [LARGE SCALE GENOMIC DNA]</scope>
    <source>
        <strain evidence="2 3">LMG 26867</strain>
    </source>
</reference>
<accession>A0A1H1LXZ2</accession>
<name>A0A1H1LXZ2_9PSED</name>
<gene>
    <name evidence="2" type="ORF">SAMN05216222_0015</name>
</gene>
<sequence>MMKMTVFGFGVAVMGLSVVPFSSAEEMTEREMAVTLVAAQRACTHVYPGIEFTIRNAIDDPDMQLPAEVGEEALLAEKSPEYQKEIRLAQDPMEQDVTGRAALGLMCSFMKPPKRFWQW</sequence>
<dbReference type="AlphaFoldDB" id="A0A1H1LXZ2"/>
<protein>
    <submittedName>
        <fullName evidence="2">Uncharacterized protein</fullName>
    </submittedName>
</protein>
<keyword evidence="1" id="KW-0732">Signal</keyword>
<evidence type="ECO:0000313" key="2">
    <source>
        <dbReference type="EMBL" id="SDR79488.1"/>
    </source>
</evidence>
<feature type="chain" id="PRO_5009253826" evidence="1">
    <location>
        <begin position="25"/>
        <end position="119"/>
    </location>
</feature>
<feature type="signal peptide" evidence="1">
    <location>
        <begin position="1"/>
        <end position="24"/>
    </location>
</feature>
<dbReference type="EMBL" id="LT629762">
    <property type="protein sequence ID" value="SDR79488.1"/>
    <property type="molecule type" value="Genomic_DNA"/>
</dbReference>
<dbReference type="Proteomes" id="UP000198481">
    <property type="component" value="Chromosome I"/>
</dbReference>
<organism evidence="2 3">
    <name type="scientific">Pseudomonas prosekii</name>
    <dbReference type="NCBI Taxonomy" id="1148509"/>
    <lineage>
        <taxon>Bacteria</taxon>
        <taxon>Pseudomonadati</taxon>
        <taxon>Pseudomonadota</taxon>
        <taxon>Gammaproteobacteria</taxon>
        <taxon>Pseudomonadales</taxon>
        <taxon>Pseudomonadaceae</taxon>
        <taxon>Pseudomonas</taxon>
    </lineage>
</organism>